<dbReference type="InterPro" id="IPR010752">
    <property type="entry name" value="DUF1329"/>
</dbReference>
<dbReference type="Pfam" id="PF07044">
    <property type="entry name" value="DUF1329"/>
    <property type="match status" value="1"/>
</dbReference>
<dbReference type="EMBL" id="BSOS01000008">
    <property type="protein sequence ID" value="GLR66081.1"/>
    <property type="molecule type" value="Genomic_DNA"/>
</dbReference>
<proteinExistence type="predicted"/>
<name>A0ABQ6A0W6_9PROT</name>
<evidence type="ECO:0000313" key="2">
    <source>
        <dbReference type="Proteomes" id="UP001156641"/>
    </source>
</evidence>
<reference evidence="2" key="1">
    <citation type="journal article" date="2019" name="Int. J. Syst. Evol. Microbiol.">
        <title>The Global Catalogue of Microorganisms (GCM) 10K type strain sequencing project: providing services to taxonomists for standard genome sequencing and annotation.</title>
        <authorList>
            <consortium name="The Broad Institute Genomics Platform"/>
            <consortium name="The Broad Institute Genome Sequencing Center for Infectious Disease"/>
            <person name="Wu L."/>
            <person name="Ma J."/>
        </authorList>
    </citation>
    <scope>NUCLEOTIDE SEQUENCE [LARGE SCALE GENOMIC DNA]</scope>
    <source>
        <strain evidence="2">NBRC 112502</strain>
    </source>
</reference>
<dbReference type="Gene3D" id="2.50.20.10">
    <property type="entry name" value="Lipoprotein localisation LolA/LolB/LppX"/>
    <property type="match status" value="1"/>
</dbReference>
<keyword evidence="2" id="KW-1185">Reference proteome</keyword>
<accession>A0ABQ6A0W6</accession>
<evidence type="ECO:0008006" key="3">
    <source>
        <dbReference type="Google" id="ProtNLM"/>
    </source>
</evidence>
<organism evidence="1 2">
    <name type="scientific">Acidocella aquatica</name>
    <dbReference type="NCBI Taxonomy" id="1922313"/>
    <lineage>
        <taxon>Bacteria</taxon>
        <taxon>Pseudomonadati</taxon>
        <taxon>Pseudomonadota</taxon>
        <taxon>Alphaproteobacteria</taxon>
        <taxon>Acetobacterales</taxon>
        <taxon>Acidocellaceae</taxon>
        <taxon>Acidocella</taxon>
    </lineage>
</organism>
<sequence>MPDGWEPDKNGLMPDFFAGDAKLLSIDASNMEQYQDRLSVGTIEMMKKYGYRIDVYPTHRTAAAPQWVYDYTYQNALNTQMDANGAKYGFTGAYGGTPFPILDTDPNIAGAQAMWNHQTRWQGTAYTRNEANYVVDSTGALTLSAGQRQFVRYPYYMPGGSASNYSGLYIQSYTKYIAPANQIGQEFLDYQPTNMFSSPERVWAYMPGEGRVREEPDMTYDTPAPGLSGYINQDEYDIFRGSMDRYDWKLIGKKEMYTPYNNNKLYLATPQEGHGQHFINPDLLRWELHRVWIVEATLSPGKRNVMAKRRFYIDEDTWTVLLGDTWDAEGNYWHFGVNTMENRPDFPAGVLISTTVIADLQANHYLSSVGIWNESPYNQPVLLGVPPQQLFDARSMAAQAQF</sequence>
<dbReference type="Proteomes" id="UP001156641">
    <property type="component" value="Unassembled WGS sequence"/>
</dbReference>
<gene>
    <name evidence="1" type="ORF">GCM10010909_07590</name>
</gene>
<protein>
    <recommendedName>
        <fullName evidence="3">Outer membrane lipoprotein-sorting protein</fullName>
    </recommendedName>
</protein>
<comment type="caution">
    <text evidence="1">The sequence shown here is derived from an EMBL/GenBank/DDBJ whole genome shotgun (WGS) entry which is preliminary data.</text>
</comment>
<evidence type="ECO:0000313" key="1">
    <source>
        <dbReference type="EMBL" id="GLR66081.1"/>
    </source>
</evidence>